<dbReference type="InParanoid" id="A0A2P6MQN9"/>
<organism evidence="1 2">
    <name type="scientific">Planoprotostelium fungivorum</name>
    <dbReference type="NCBI Taxonomy" id="1890364"/>
    <lineage>
        <taxon>Eukaryota</taxon>
        <taxon>Amoebozoa</taxon>
        <taxon>Evosea</taxon>
        <taxon>Variosea</taxon>
        <taxon>Cavosteliida</taxon>
        <taxon>Cavosteliaceae</taxon>
        <taxon>Planoprotostelium</taxon>
    </lineage>
</organism>
<reference evidence="1 2" key="1">
    <citation type="journal article" date="2018" name="Genome Biol. Evol.">
        <title>Multiple Roots of Fruiting Body Formation in Amoebozoa.</title>
        <authorList>
            <person name="Hillmann F."/>
            <person name="Forbes G."/>
            <person name="Novohradska S."/>
            <person name="Ferling I."/>
            <person name="Riege K."/>
            <person name="Groth M."/>
            <person name="Westermann M."/>
            <person name="Marz M."/>
            <person name="Spaller T."/>
            <person name="Winckler T."/>
            <person name="Schaap P."/>
            <person name="Glockner G."/>
        </authorList>
    </citation>
    <scope>NUCLEOTIDE SEQUENCE [LARGE SCALE GENOMIC DNA]</scope>
    <source>
        <strain evidence="1 2">Jena</strain>
    </source>
</reference>
<comment type="caution">
    <text evidence="1">The sequence shown here is derived from an EMBL/GenBank/DDBJ whole genome shotgun (WGS) entry which is preliminary data.</text>
</comment>
<name>A0A2P6MQN9_9EUKA</name>
<evidence type="ECO:0000313" key="1">
    <source>
        <dbReference type="EMBL" id="PRP74018.1"/>
    </source>
</evidence>
<dbReference type="EMBL" id="MDYQ01000509">
    <property type="protein sequence ID" value="PRP74018.1"/>
    <property type="molecule type" value="Genomic_DNA"/>
</dbReference>
<keyword evidence="2" id="KW-1185">Reference proteome</keyword>
<gene>
    <name evidence="1" type="ORF">PROFUN_16462</name>
</gene>
<accession>A0A2P6MQN9</accession>
<evidence type="ECO:0000313" key="2">
    <source>
        <dbReference type="Proteomes" id="UP000241769"/>
    </source>
</evidence>
<dbReference type="Proteomes" id="UP000241769">
    <property type="component" value="Unassembled WGS sequence"/>
</dbReference>
<dbReference type="AlphaFoldDB" id="A0A2P6MQN9"/>
<sequence>MSPVKKFRFDVRLVTGGSYNAIDASERELSLITEEAIVTFGFSSHVETYPLHVKKLRATGIILGMNWLRYHDPDNPLFDICPSNNGYPKFDRDWCEGHVMNRVPYNSNFSVKVVNAKYPRAMSQEERRSHNPCLSRPVSCLVYPQGNSADEELQIVDHTSLGTQPSAQWEAAWKKDTPVQPTLDTSGTAGCKIKHCRMPRKYFGSPFGHRRSQCILLWAMPESLTGSTKPTEGRIAQPMVALINSTVIYLLQCITELSWLTVFINSVMIQPLGARVHHHMQYNISQHIHMDDVTQHIQNNTVASINRHFGCTPSAHSGV</sequence>
<proteinExistence type="predicted"/>
<protein>
    <submittedName>
        <fullName evidence="1">Uncharacterized protein</fullName>
    </submittedName>
</protein>